<sequence>MTTLDLNTYIQVQKKDVDQKIFLTAETSLQKIIKVVENHSSICNGHFSMKKLTPKGHVPAVRFNCDSDKHHSILWSSSPYLPNGEYLANLRTFHGYTCSGMLPVHYNRFANAAKIGHINKQKQQYMFQRYKHHIEQQYNESIESAVLEEIGMYDDLTGINIMTDARHGWRKNAKDSSVVAIGEKSTKFLNVNILQNLMILYHNAMKNWNNHQKCHPDSRCKRDTNYEPKRIVLSISIAEKLLLGVIRKPTIYTHPADYVLAKDTCYVDSFNNTMNIFQDKRIAFSDDNYQARSQLAVCHWNENVNRDFTSIWNPNRRNAPRSNIGKKNYKPPTYNYRESIWARQINSFY</sequence>
<dbReference type="OrthoDB" id="5956574at2759"/>
<reference evidence="1 2" key="1">
    <citation type="submission" date="2020-06" db="EMBL/GenBank/DDBJ databases">
        <authorList>
            <person name="Li R."/>
            <person name="Bekaert M."/>
        </authorList>
    </citation>
    <scope>NUCLEOTIDE SEQUENCE [LARGE SCALE GENOMIC DNA]</scope>
    <source>
        <strain evidence="2">wild</strain>
    </source>
</reference>
<gene>
    <name evidence="1" type="ORF">MCOR_11657</name>
</gene>
<dbReference type="AlphaFoldDB" id="A0A6J8AV53"/>
<dbReference type="EMBL" id="CACVKT020001989">
    <property type="protein sequence ID" value="CAC5374173.1"/>
    <property type="molecule type" value="Genomic_DNA"/>
</dbReference>
<evidence type="ECO:0000313" key="1">
    <source>
        <dbReference type="EMBL" id="CAC5374173.1"/>
    </source>
</evidence>
<name>A0A6J8AV53_MYTCO</name>
<organism evidence="1 2">
    <name type="scientific">Mytilus coruscus</name>
    <name type="common">Sea mussel</name>
    <dbReference type="NCBI Taxonomy" id="42192"/>
    <lineage>
        <taxon>Eukaryota</taxon>
        <taxon>Metazoa</taxon>
        <taxon>Spiralia</taxon>
        <taxon>Lophotrochozoa</taxon>
        <taxon>Mollusca</taxon>
        <taxon>Bivalvia</taxon>
        <taxon>Autobranchia</taxon>
        <taxon>Pteriomorphia</taxon>
        <taxon>Mytilida</taxon>
        <taxon>Mytiloidea</taxon>
        <taxon>Mytilidae</taxon>
        <taxon>Mytilinae</taxon>
        <taxon>Mytilus</taxon>
    </lineage>
</organism>
<evidence type="ECO:0000313" key="2">
    <source>
        <dbReference type="Proteomes" id="UP000507470"/>
    </source>
</evidence>
<keyword evidence="2" id="KW-1185">Reference proteome</keyword>
<protein>
    <submittedName>
        <fullName evidence="1">Uncharacterized protein</fullName>
    </submittedName>
</protein>
<accession>A0A6J8AV53</accession>
<dbReference type="Proteomes" id="UP000507470">
    <property type="component" value="Unassembled WGS sequence"/>
</dbReference>
<proteinExistence type="predicted"/>